<protein>
    <submittedName>
        <fullName evidence="1">Uncharacterized protein</fullName>
    </submittedName>
</protein>
<name>X1QXJ2_9ZZZZ</name>
<evidence type="ECO:0000313" key="1">
    <source>
        <dbReference type="EMBL" id="GAI55595.1"/>
    </source>
</evidence>
<organism evidence="1">
    <name type="scientific">marine sediment metagenome</name>
    <dbReference type="NCBI Taxonomy" id="412755"/>
    <lineage>
        <taxon>unclassified sequences</taxon>
        <taxon>metagenomes</taxon>
        <taxon>ecological metagenomes</taxon>
    </lineage>
</organism>
<reference evidence="1" key="1">
    <citation type="journal article" date="2014" name="Front. Microbiol.">
        <title>High frequency of phylogenetically diverse reductive dehalogenase-homologous genes in deep subseafloor sedimentary metagenomes.</title>
        <authorList>
            <person name="Kawai M."/>
            <person name="Futagami T."/>
            <person name="Toyoda A."/>
            <person name="Takaki Y."/>
            <person name="Nishi S."/>
            <person name="Hori S."/>
            <person name="Arai W."/>
            <person name="Tsubouchi T."/>
            <person name="Morono Y."/>
            <person name="Uchiyama I."/>
            <person name="Ito T."/>
            <person name="Fujiyama A."/>
            <person name="Inagaki F."/>
            <person name="Takami H."/>
        </authorList>
    </citation>
    <scope>NUCLEOTIDE SEQUENCE</scope>
    <source>
        <strain evidence="1">Expedition CK06-06</strain>
    </source>
</reference>
<gene>
    <name evidence="1" type="ORF">S06H3_55065</name>
</gene>
<dbReference type="EMBL" id="BARV01035270">
    <property type="protein sequence ID" value="GAI55595.1"/>
    <property type="molecule type" value="Genomic_DNA"/>
</dbReference>
<proteinExistence type="predicted"/>
<dbReference type="AlphaFoldDB" id="X1QXJ2"/>
<sequence length="54" mass="6159">MIVLPYDKQQLAYIYKRDKAVAKRVDLGATLFGVSKNRTENELYRDSAESAPQP</sequence>
<accession>X1QXJ2</accession>
<comment type="caution">
    <text evidence="1">The sequence shown here is derived from an EMBL/GenBank/DDBJ whole genome shotgun (WGS) entry which is preliminary data.</text>
</comment>